<name>A0ABR3MCV0_9TELE</name>
<keyword evidence="1" id="KW-1133">Transmembrane helix</keyword>
<comment type="caution">
    <text evidence="2">The sequence shown here is derived from an EMBL/GenBank/DDBJ whole genome shotgun (WGS) entry which is preliminary data.</text>
</comment>
<reference evidence="2 3" key="1">
    <citation type="submission" date="2023-09" db="EMBL/GenBank/DDBJ databases">
        <authorList>
            <person name="Wang M."/>
        </authorList>
    </citation>
    <scope>NUCLEOTIDE SEQUENCE [LARGE SCALE GENOMIC DNA]</scope>
    <source>
        <strain evidence="2">GT-2023</strain>
        <tissue evidence="2">Liver</tissue>
    </source>
</reference>
<keyword evidence="3" id="KW-1185">Reference proteome</keyword>
<evidence type="ECO:0000313" key="2">
    <source>
        <dbReference type="EMBL" id="KAL1262141.1"/>
    </source>
</evidence>
<keyword evidence="1" id="KW-0472">Membrane</keyword>
<accession>A0ABR3MCV0</accession>
<dbReference type="EMBL" id="JAYMGO010000014">
    <property type="protein sequence ID" value="KAL1262141.1"/>
    <property type="molecule type" value="Genomic_DNA"/>
</dbReference>
<dbReference type="Proteomes" id="UP001558613">
    <property type="component" value="Unassembled WGS sequence"/>
</dbReference>
<feature type="transmembrane region" description="Helical" evidence="1">
    <location>
        <begin position="12"/>
        <end position="37"/>
    </location>
</feature>
<keyword evidence="1" id="KW-0812">Transmembrane</keyword>
<protein>
    <submittedName>
        <fullName evidence="2">Uncharacterized protein</fullName>
    </submittedName>
</protein>
<gene>
    <name evidence="2" type="ORF">QQF64_007406</name>
</gene>
<evidence type="ECO:0000256" key="1">
    <source>
        <dbReference type="SAM" id="Phobius"/>
    </source>
</evidence>
<organism evidence="2 3">
    <name type="scientific">Cirrhinus molitorella</name>
    <name type="common">mud carp</name>
    <dbReference type="NCBI Taxonomy" id="172907"/>
    <lineage>
        <taxon>Eukaryota</taxon>
        <taxon>Metazoa</taxon>
        <taxon>Chordata</taxon>
        <taxon>Craniata</taxon>
        <taxon>Vertebrata</taxon>
        <taxon>Euteleostomi</taxon>
        <taxon>Actinopterygii</taxon>
        <taxon>Neopterygii</taxon>
        <taxon>Teleostei</taxon>
        <taxon>Ostariophysi</taxon>
        <taxon>Cypriniformes</taxon>
        <taxon>Cyprinidae</taxon>
        <taxon>Labeoninae</taxon>
        <taxon>Labeonini</taxon>
        <taxon>Cirrhinus</taxon>
    </lineage>
</organism>
<sequence>MKEQNRSFVKSSPCVCSFSIAFCLFVDYVGTAVVWMLSGEGGIINCRAGSVDKTPPCQKRLCVLEIFAHAVEGDDDGRSSQWHQRPSTRI</sequence>
<proteinExistence type="predicted"/>
<evidence type="ECO:0000313" key="3">
    <source>
        <dbReference type="Proteomes" id="UP001558613"/>
    </source>
</evidence>